<dbReference type="AlphaFoldDB" id="A0A7R6SW37"/>
<proteinExistence type="predicted"/>
<keyword evidence="2" id="KW-0167">Capsid protein</keyword>
<evidence type="ECO:0000259" key="1">
    <source>
        <dbReference type="Pfam" id="PF13524"/>
    </source>
</evidence>
<reference evidence="2 3" key="1">
    <citation type="journal article" date="2008" name="Int. J. Syst. Evol. Microbiol.">
        <title>Neptunomonas japonica sp. nov., an Osedax japonicus symbiont-like bacterium isolated from sediment adjacent to sperm whale carcasses off Kagoshima, Japan.</title>
        <authorList>
            <person name="Miyazaki M."/>
            <person name="Nogi Y."/>
            <person name="Fujiwara Y."/>
            <person name="Kawato M."/>
            <person name="Kubokawa K."/>
            <person name="Horikoshi K."/>
        </authorList>
    </citation>
    <scope>NUCLEOTIDE SEQUENCE [LARGE SCALE GENOMIC DNA]</scope>
    <source>
        <strain evidence="2 3">JAMM 1380</strain>
    </source>
</reference>
<accession>A0A7R6SW37</accession>
<evidence type="ECO:0000313" key="2">
    <source>
        <dbReference type="EMBL" id="BBB30254.1"/>
    </source>
</evidence>
<evidence type="ECO:0000313" key="3">
    <source>
        <dbReference type="Proteomes" id="UP000595332"/>
    </source>
</evidence>
<dbReference type="InterPro" id="IPR055259">
    <property type="entry name" value="YkvP/CgeB_Glyco_trans-like"/>
</dbReference>
<protein>
    <submittedName>
        <fullName evidence="2">Spore coat protein</fullName>
    </submittedName>
</protein>
<name>A0A7R6SW37_9GAMM</name>
<dbReference type="KEGG" id="njp:NEJAP_2308"/>
<keyword evidence="2" id="KW-0946">Virion</keyword>
<dbReference type="Proteomes" id="UP000595332">
    <property type="component" value="Chromosome"/>
</dbReference>
<organism evidence="2 3">
    <name type="scientific">Neptunomonas japonica JAMM 1380</name>
    <dbReference type="NCBI Taxonomy" id="1441457"/>
    <lineage>
        <taxon>Bacteria</taxon>
        <taxon>Pseudomonadati</taxon>
        <taxon>Pseudomonadota</taxon>
        <taxon>Gammaproteobacteria</taxon>
        <taxon>Oceanospirillales</taxon>
        <taxon>Oceanospirillaceae</taxon>
        <taxon>Neptunomonas</taxon>
    </lineage>
</organism>
<gene>
    <name evidence="2" type="ORF">NEJAP_2308</name>
</gene>
<feature type="domain" description="Spore protein YkvP/CgeB glycosyl transferase-like" evidence="1">
    <location>
        <begin position="174"/>
        <end position="320"/>
    </location>
</feature>
<dbReference type="EMBL" id="AP014546">
    <property type="protein sequence ID" value="BBB30254.1"/>
    <property type="molecule type" value="Genomic_DNA"/>
</dbReference>
<sequence>MRVAIISDELTFSCLDKSVDLQVITQFNYRLLLRFVRPDFLIVESAWSGLRNKWKFKVAAYPDHPNRNNRALLRVVDYAKDLGIPTVFWNKEDGVHFERFIDSAKHFDHIFTVDETCISRYREVVPESTTVNTLMFPVQTCFHSFEGFNFKTNRANFTGSYSNHIHGERRRRQDFLLKAASDVIGLTVYDRNSDRKSSNYRYPDFGDMEIRSSVPHDKTAQIYRDHLVSLNVNTVVDSPTMYSRRLIEIIGCGGIAVTTPAQSVDKYFQEYCYVVDSYEEAFELFTKLSHGPSAGDLERSRAGAEYVKQNHTWEHRLNDIARVLGI</sequence>
<dbReference type="RefSeq" id="WP_201347452.1">
    <property type="nucleotide sequence ID" value="NZ_AP014546.1"/>
</dbReference>
<keyword evidence="3" id="KW-1185">Reference proteome</keyword>
<dbReference type="Pfam" id="PF13524">
    <property type="entry name" value="Glyco_trans_1_2"/>
    <property type="match status" value="1"/>
</dbReference>